<feature type="domain" description="PEP-utilising enzyme mobile" evidence="2">
    <location>
        <begin position="504"/>
        <end position="574"/>
    </location>
</feature>
<protein>
    <recommendedName>
        <fullName evidence="2">PEP-utilising enzyme mobile domain-containing protein</fullName>
    </recommendedName>
</protein>
<accession>A0A7K3VYI8</accession>
<dbReference type="PANTHER" id="PTHR43615:SF1">
    <property type="entry name" value="PPDK_N DOMAIN-CONTAINING PROTEIN"/>
    <property type="match status" value="1"/>
</dbReference>
<dbReference type="GO" id="GO:0016772">
    <property type="term" value="F:transferase activity, transferring phosphorus-containing groups"/>
    <property type="evidence" value="ECO:0007669"/>
    <property type="project" value="InterPro"/>
</dbReference>
<dbReference type="Proteomes" id="UP000470246">
    <property type="component" value="Unassembled WGS sequence"/>
</dbReference>
<dbReference type="EMBL" id="JAAGWF010000008">
    <property type="protein sequence ID" value="NEK57686.1"/>
    <property type="molecule type" value="Genomic_DNA"/>
</dbReference>
<proteinExistence type="predicted"/>
<dbReference type="InterPro" id="IPR051549">
    <property type="entry name" value="PEP_Utilizing_Enz"/>
</dbReference>
<evidence type="ECO:0000313" key="3">
    <source>
        <dbReference type="EMBL" id="NEK57686.1"/>
    </source>
</evidence>
<evidence type="ECO:0000313" key="4">
    <source>
        <dbReference type="Proteomes" id="UP000470246"/>
    </source>
</evidence>
<dbReference type="Pfam" id="PF00391">
    <property type="entry name" value="PEP-utilizers"/>
    <property type="match status" value="1"/>
</dbReference>
<dbReference type="AlphaFoldDB" id="A0A7K3VYI8"/>
<feature type="compositionally biased region" description="Low complexity" evidence="1">
    <location>
        <begin position="11"/>
        <end position="24"/>
    </location>
</feature>
<dbReference type="Gene3D" id="3.50.30.10">
    <property type="entry name" value="Phosphohistidine domain"/>
    <property type="match status" value="1"/>
</dbReference>
<name>A0A7K3VYI8_9ACTN</name>
<evidence type="ECO:0000259" key="2">
    <source>
        <dbReference type="Pfam" id="PF00391"/>
    </source>
</evidence>
<reference evidence="3 4" key="1">
    <citation type="submission" date="2020-02" db="EMBL/GenBank/DDBJ databases">
        <title>Geodermatophilus sabuli CPCC 205279 I12A-02694.</title>
        <authorList>
            <person name="Jiang Z."/>
        </authorList>
    </citation>
    <scope>NUCLEOTIDE SEQUENCE [LARGE SCALE GENOMIC DNA]</scope>
    <source>
        <strain evidence="3 4">I12A-02694</strain>
    </source>
</reference>
<keyword evidence="4" id="KW-1185">Reference proteome</keyword>
<organism evidence="3 4">
    <name type="scientific">Geodermatophilus sabuli</name>
    <dbReference type="NCBI Taxonomy" id="1564158"/>
    <lineage>
        <taxon>Bacteria</taxon>
        <taxon>Bacillati</taxon>
        <taxon>Actinomycetota</taxon>
        <taxon>Actinomycetes</taxon>
        <taxon>Geodermatophilales</taxon>
        <taxon>Geodermatophilaceae</taxon>
        <taxon>Geodermatophilus</taxon>
    </lineage>
</organism>
<feature type="compositionally biased region" description="Basic and acidic residues" evidence="1">
    <location>
        <begin position="1"/>
        <end position="10"/>
    </location>
</feature>
<dbReference type="InterPro" id="IPR008279">
    <property type="entry name" value="PEP-util_enz_mobile_dom"/>
</dbReference>
<sequence length="579" mass="61475">MDDVESEHRATAAPTRPRPRWSAPGPGSWVLDSSHVPRPLCHFTAAVYPDAFMRGLRESHERYGSLIESNDVALVGGFLYQRLRTVGQGPEDGGPPPEQEFRRLLAEDPALRERMATAETALAERRWRADLAEWDTVVAPALRALHRALAEVNVRTVDDPGLAAHLDRCAQALTEGFFQHHRYDAAALLPVGDLVVHAVRWTGLSPAEVLACLAGSSPVTEGAPDELADLVAALQDDADSLAPVLDEWLPPEETLSRLLGSPEPVGTHAGRYLTALAALPVDGQDVVAEPGSLEAPGLVLARLRAALRSGDAGATDAADAAAAATARVRAAVPPGARAEFDDLLAEARLVYRLREERSVHADRLLGSVTRTAVLEAGHRLHQHGVLEDPEDAVDLAPDELRLLLLDAEGPTRDEVARRAHWRRTATYRDMPAAFGAPSHHTPASWLPPAAARVHEAMGFAITAMLRDAGRPPGDRTLHGLGVSAGSYEGTARVLAGSSELGRVQPGDVLVTTVTGPAFNLVLPRLGAIVTDRGGLLSHAAIVAREFGVPAVVGCQDATLLVPDGAWVRVDGATGAVTLL</sequence>
<comment type="caution">
    <text evidence="3">The sequence shown here is derived from an EMBL/GenBank/DDBJ whole genome shotgun (WGS) entry which is preliminary data.</text>
</comment>
<evidence type="ECO:0000256" key="1">
    <source>
        <dbReference type="SAM" id="MobiDB-lite"/>
    </source>
</evidence>
<dbReference type="RefSeq" id="WP_163480873.1">
    <property type="nucleotide sequence ID" value="NZ_JAAGWF010000008.1"/>
</dbReference>
<feature type="region of interest" description="Disordered" evidence="1">
    <location>
        <begin position="1"/>
        <end position="25"/>
    </location>
</feature>
<dbReference type="SUPFAM" id="SSF52009">
    <property type="entry name" value="Phosphohistidine domain"/>
    <property type="match status" value="1"/>
</dbReference>
<dbReference type="InterPro" id="IPR036637">
    <property type="entry name" value="Phosphohistidine_dom_sf"/>
</dbReference>
<dbReference type="PANTHER" id="PTHR43615">
    <property type="entry name" value="PHOSPHOENOLPYRUVATE SYNTHASE-RELATED"/>
    <property type="match status" value="1"/>
</dbReference>
<gene>
    <name evidence="3" type="ORF">GCU56_07350</name>
</gene>